<evidence type="ECO:0000313" key="13">
    <source>
        <dbReference type="Proteomes" id="UP000837801"/>
    </source>
</evidence>
<name>A0A9P0QN83_9ASCO</name>
<dbReference type="OrthoDB" id="421038at2759"/>
<keyword evidence="8" id="KW-0325">Glycoprotein</keyword>
<evidence type="ECO:0000256" key="4">
    <source>
        <dbReference type="ARBA" id="ARBA00022622"/>
    </source>
</evidence>
<evidence type="ECO:0000256" key="8">
    <source>
        <dbReference type="ARBA" id="ARBA00023180"/>
    </source>
</evidence>
<keyword evidence="6 10" id="KW-0732">Signal</keyword>
<dbReference type="SUPFAM" id="SSF51445">
    <property type="entry name" value="(Trans)glycosidases"/>
    <property type="match status" value="1"/>
</dbReference>
<comment type="caution">
    <text evidence="12">The sequence shown here is derived from an EMBL/GenBank/DDBJ whole genome shotgun (WGS) entry which is preliminary data.</text>
</comment>
<dbReference type="GO" id="GO:0071970">
    <property type="term" value="P:fungal-type cell wall (1-&gt;3)-beta-D-glucan biosynthetic process"/>
    <property type="evidence" value="ECO:0007669"/>
    <property type="project" value="TreeGrafter"/>
</dbReference>
<feature type="chain" id="PRO_5040547747" description="1,3-beta-glucanosyltransferase" evidence="10">
    <location>
        <begin position="18"/>
        <end position="442"/>
    </location>
</feature>
<dbReference type="Gene3D" id="3.20.20.80">
    <property type="entry name" value="Glycosidases"/>
    <property type="match status" value="1"/>
</dbReference>
<comment type="similarity">
    <text evidence="3 10">Belongs to the glycosyl hydrolase 72 family.</text>
</comment>
<evidence type="ECO:0000256" key="6">
    <source>
        <dbReference type="ARBA" id="ARBA00022729"/>
    </source>
</evidence>
<feature type="compositionally biased region" description="Polar residues" evidence="11">
    <location>
        <begin position="336"/>
        <end position="347"/>
    </location>
</feature>
<evidence type="ECO:0000256" key="5">
    <source>
        <dbReference type="ARBA" id="ARBA00022679"/>
    </source>
</evidence>
<dbReference type="Proteomes" id="UP000837801">
    <property type="component" value="Unassembled WGS sequence"/>
</dbReference>
<keyword evidence="13" id="KW-1185">Reference proteome</keyword>
<dbReference type="InterPro" id="IPR017853">
    <property type="entry name" value="GH"/>
</dbReference>
<keyword evidence="5 10" id="KW-0808">Transferase</keyword>
<comment type="subcellular location">
    <subcellularLocation>
        <location evidence="1">Cell envelope</location>
    </subcellularLocation>
    <subcellularLocation>
        <location evidence="10">Cell membrane</location>
        <topology evidence="10">Lipid-anchor</topology>
        <topology evidence="10">GPI-anchor</topology>
    </subcellularLocation>
    <subcellularLocation>
        <location evidence="2">Membrane</location>
        <topology evidence="2">Lipid-anchor</topology>
        <topology evidence="2">GPI-anchor</topology>
    </subcellularLocation>
</comment>
<dbReference type="EC" id="2.4.1.-" evidence="10"/>
<evidence type="ECO:0000256" key="1">
    <source>
        <dbReference type="ARBA" id="ARBA00004196"/>
    </source>
</evidence>
<feature type="signal peptide" evidence="10">
    <location>
        <begin position="1"/>
        <end position="17"/>
    </location>
</feature>
<feature type="region of interest" description="Disordered" evidence="11">
    <location>
        <begin position="315"/>
        <end position="347"/>
    </location>
</feature>
<dbReference type="GO" id="GO:0098552">
    <property type="term" value="C:side of membrane"/>
    <property type="evidence" value="ECO:0007669"/>
    <property type="project" value="UniProtKB-KW"/>
</dbReference>
<evidence type="ECO:0000256" key="2">
    <source>
        <dbReference type="ARBA" id="ARBA00004589"/>
    </source>
</evidence>
<evidence type="ECO:0000256" key="9">
    <source>
        <dbReference type="ARBA" id="ARBA00023288"/>
    </source>
</evidence>
<dbReference type="GO" id="GO:0009277">
    <property type="term" value="C:fungal-type cell wall"/>
    <property type="evidence" value="ECO:0007669"/>
    <property type="project" value="UniProtKB-ARBA"/>
</dbReference>
<dbReference type="InterPro" id="IPR004886">
    <property type="entry name" value="Glucanosyltransferase"/>
</dbReference>
<dbReference type="FunFam" id="3.20.20.80:FF:000032">
    <property type="entry name" value="1,3-beta-glucanosyltransferase"/>
    <property type="match status" value="1"/>
</dbReference>
<protein>
    <recommendedName>
        <fullName evidence="10">1,3-beta-glucanosyltransferase</fullName>
        <ecNumber evidence="10">2.4.1.-</ecNumber>
    </recommendedName>
</protein>
<accession>A0A9P0QN83</accession>
<dbReference type="GO" id="GO:0031505">
    <property type="term" value="P:fungal-type cell wall organization"/>
    <property type="evidence" value="ECO:0007669"/>
    <property type="project" value="TreeGrafter"/>
</dbReference>
<evidence type="ECO:0000256" key="11">
    <source>
        <dbReference type="SAM" id="MobiDB-lite"/>
    </source>
</evidence>
<evidence type="ECO:0000256" key="3">
    <source>
        <dbReference type="ARBA" id="ARBA00007528"/>
    </source>
</evidence>
<gene>
    <name evidence="12" type="ORF">CLIB1423_04S07404</name>
</gene>
<feature type="compositionally biased region" description="Polar residues" evidence="11">
    <location>
        <begin position="370"/>
        <end position="385"/>
    </location>
</feature>
<sequence>MLLPFLTLLSTAAAISSITVDGNAFFTDDGSRFYIRGVAYQPGGSSVLFDPLADSDTCSRDIEKFKDLGINTIRVYSIDNTADHDDCMKQLADAGIYVLLDVNIPNASISRDSAECSYNTMYLNEVLATVKNMAQYNNTLGFFAGNEVINDGPSIAAAPYVKAVVRDMKNFIKNTGLRSIPVGYSAADTTQGLDTAEYLNCGSDSMARVDMFGFNDYSWCGSSATFTTSGYSTKVEEYGNYSVPLFFSEYGCNTVSPRPFTEVGTIYSDKMSPVFSGGLVYEYSQEVSNYGLVEIESNSSVSTLEDFDNLKSQFAKTSNPSGDGDYHASEAASNCPAESSTWNATTTLPDTPGGALKYINGNTEPSGSGFDASTQWACVDGNNNNTDGSDSSSKTTSTGSSSTSTSSSTATASSSTKKSDGAIMEVSTYGFLGIVVAIMSLL</sequence>
<dbReference type="GO" id="GO:0005886">
    <property type="term" value="C:plasma membrane"/>
    <property type="evidence" value="ECO:0007669"/>
    <property type="project" value="UniProtKB-SubCell"/>
</dbReference>
<feature type="compositionally biased region" description="Low complexity" evidence="11">
    <location>
        <begin position="386"/>
        <end position="416"/>
    </location>
</feature>
<keyword evidence="9 10" id="KW-0449">Lipoprotein</keyword>
<feature type="region of interest" description="Disordered" evidence="11">
    <location>
        <begin position="370"/>
        <end position="419"/>
    </location>
</feature>
<dbReference type="PANTHER" id="PTHR31468:SF5">
    <property type="entry name" value="1,3-BETA-GLUCANOSYLTRANSFERASE GAS5"/>
    <property type="match status" value="1"/>
</dbReference>
<keyword evidence="4 10" id="KW-0336">GPI-anchor</keyword>
<dbReference type="AlphaFoldDB" id="A0A9P0QN83"/>
<dbReference type="EMBL" id="CAKXYY010000004">
    <property type="protein sequence ID" value="CAH2351852.1"/>
    <property type="molecule type" value="Genomic_DNA"/>
</dbReference>
<evidence type="ECO:0000256" key="10">
    <source>
        <dbReference type="RuleBase" id="RU361209"/>
    </source>
</evidence>
<keyword evidence="7 10" id="KW-0472">Membrane</keyword>
<organism evidence="12 13">
    <name type="scientific">[Candida] railenensis</name>
    <dbReference type="NCBI Taxonomy" id="45579"/>
    <lineage>
        <taxon>Eukaryota</taxon>
        <taxon>Fungi</taxon>
        <taxon>Dikarya</taxon>
        <taxon>Ascomycota</taxon>
        <taxon>Saccharomycotina</taxon>
        <taxon>Pichiomycetes</taxon>
        <taxon>Debaryomycetaceae</taxon>
        <taxon>Kurtzmaniella</taxon>
    </lineage>
</organism>
<evidence type="ECO:0000256" key="7">
    <source>
        <dbReference type="ARBA" id="ARBA00023136"/>
    </source>
</evidence>
<dbReference type="GO" id="GO:0042124">
    <property type="term" value="F:1,3-beta-glucanosyltransferase activity"/>
    <property type="evidence" value="ECO:0007669"/>
    <property type="project" value="TreeGrafter"/>
</dbReference>
<dbReference type="Pfam" id="PF03198">
    <property type="entry name" value="Glyco_hydro_72"/>
    <property type="match status" value="1"/>
</dbReference>
<proteinExistence type="inferred from homology"/>
<reference evidence="12" key="1">
    <citation type="submission" date="2022-03" db="EMBL/GenBank/DDBJ databases">
        <authorList>
            <person name="Legras J.-L."/>
            <person name="Devillers H."/>
            <person name="Grondin C."/>
        </authorList>
    </citation>
    <scope>NUCLEOTIDE SEQUENCE</scope>
    <source>
        <strain evidence="12">CLIB 1423</strain>
    </source>
</reference>
<dbReference type="PANTHER" id="PTHR31468">
    <property type="entry name" value="1,3-BETA-GLUCANOSYLTRANSFERASE GAS1"/>
    <property type="match status" value="1"/>
</dbReference>
<evidence type="ECO:0000313" key="12">
    <source>
        <dbReference type="EMBL" id="CAH2351852.1"/>
    </source>
</evidence>
<comment type="function">
    <text evidence="10">Splits internally a 1,3-beta-glucan molecule and transfers the newly generated reducing end (the donor) to the non-reducing end of another 1,3-beta-glucan molecule (the acceptor) forming a 1,3-beta linkage, resulting in the elongation of 1,3-beta-glucan chains in the cell wall.</text>
</comment>